<protein>
    <recommendedName>
        <fullName evidence="3">Major capsid protein</fullName>
    </recommendedName>
</protein>
<proteinExistence type="predicted"/>
<dbReference type="RefSeq" id="WP_269478760.1">
    <property type="nucleotide sequence ID" value="NZ_JAOSHN010000010.1"/>
</dbReference>
<evidence type="ECO:0000313" key="1">
    <source>
        <dbReference type="EMBL" id="MCU7380510.1"/>
    </source>
</evidence>
<organism evidence="1 2">
    <name type="scientific">Hominibacterium faecale</name>
    <dbReference type="NCBI Taxonomy" id="2839743"/>
    <lineage>
        <taxon>Bacteria</taxon>
        <taxon>Bacillati</taxon>
        <taxon>Bacillota</taxon>
        <taxon>Clostridia</taxon>
        <taxon>Peptostreptococcales</taxon>
        <taxon>Anaerovoracaceae</taxon>
        <taxon>Hominibacterium</taxon>
    </lineage>
</organism>
<dbReference type="Gene3D" id="3.90.1690.10">
    <property type="entry name" value="phage-related protein like domain"/>
    <property type="match status" value="1"/>
</dbReference>
<comment type="caution">
    <text evidence="1">The sequence shown here is derived from an EMBL/GenBank/DDBJ whole genome shotgun (WGS) entry which is preliminary data.</text>
</comment>
<dbReference type="AlphaFoldDB" id="A0A9J6QYC7"/>
<dbReference type="InterPro" id="IPR053738">
    <property type="entry name" value="Lambda_capsid_assembly"/>
</dbReference>
<keyword evidence="2" id="KW-1185">Reference proteome</keyword>
<sequence length="344" mass="38414">MSLNTATVHDIEAEIRKGTFVPHTRLTNLSMAYFQGDDKYVSRKVFPIVPVQLSSSFYYEFLKGDLARNNVRRKPQMGKVEPAVMGHTENSYQCYVDQVITGIDEISALDYSRTKAPTSIDPRRAKARFIAEQMNLALDIQFAKSFFNKDVWKNTLAGADTASEGSTFIRFDDDNCDPIELIDNLKLEMEEEGRRTPNKLSLGAKAFKALKNNPTILERVKYGGSTANPALVTENVLAQLFGIDQVLVFKSTYNAAAQGQPDDMQFICNPNDALLTYTTNSPAIDEPSAGYIFAWDMLGNGQYMPTLQWPGENGTHTEFMEGLMAHDMKKTSDCLATYLSGCVR</sequence>
<accession>A0A9J6QYC7</accession>
<evidence type="ECO:0008006" key="3">
    <source>
        <dbReference type="Google" id="ProtNLM"/>
    </source>
</evidence>
<reference evidence="1" key="1">
    <citation type="submission" date="2022-09" db="EMBL/GenBank/DDBJ databases">
        <title>Culturomic study of gut microbiota in children with autism spectrum disorder.</title>
        <authorList>
            <person name="Efimov B.A."/>
            <person name="Chaplin A.V."/>
            <person name="Sokolova S.R."/>
            <person name="Pikina A.P."/>
            <person name="Korzhanova M."/>
            <person name="Belova V."/>
            <person name="Korostin D."/>
        </authorList>
    </citation>
    <scope>NUCLEOTIDE SEQUENCE</scope>
    <source>
        <strain evidence="1">ASD5510</strain>
    </source>
</reference>
<evidence type="ECO:0000313" key="2">
    <source>
        <dbReference type="Proteomes" id="UP001065549"/>
    </source>
</evidence>
<gene>
    <name evidence="1" type="ORF">OBO34_19545</name>
</gene>
<name>A0A9J6QYC7_9FIRM</name>
<dbReference type="Proteomes" id="UP001065549">
    <property type="component" value="Unassembled WGS sequence"/>
</dbReference>
<dbReference type="EMBL" id="JAOSHN010000010">
    <property type="protein sequence ID" value="MCU7380510.1"/>
    <property type="molecule type" value="Genomic_DNA"/>
</dbReference>